<dbReference type="InterPro" id="IPR004330">
    <property type="entry name" value="FAR1_DNA_bnd_dom"/>
</dbReference>
<dbReference type="Proteomes" id="UP000615446">
    <property type="component" value="Unassembled WGS sequence"/>
</dbReference>
<dbReference type="EMBL" id="BLAL01000215">
    <property type="protein sequence ID" value="GES92268.1"/>
    <property type="molecule type" value="Genomic_DNA"/>
</dbReference>
<evidence type="ECO:0000259" key="2">
    <source>
        <dbReference type="PROSITE" id="PS50966"/>
    </source>
</evidence>
<keyword evidence="1" id="KW-0863">Zinc-finger</keyword>
<dbReference type="PANTHER" id="PTHR47718">
    <property type="entry name" value="OS01G0519700 PROTEIN"/>
    <property type="match status" value="1"/>
</dbReference>
<evidence type="ECO:0000313" key="4">
    <source>
        <dbReference type="Proteomes" id="UP000615446"/>
    </source>
</evidence>
<sequence>MDDPTWFTQHENINVLQLEYYSDDDEQDSLSVFDKPNVDKNILFSGTSFYADQDTPFDGQLETMQPTINTTDGSSILEDNIPDLALNVEYSSWDNVGKALLKYGYNNGFVWVKKRTWPINGRMAGISFYCDKSGINILKKTDDPTKKRNKKSKKCGCKVYVNISWPKCRTGPYVSLFKDIHNHVLYQDTARFASAYRKLSSEIFSEIEFYTNSANLDASLQRQLLEARYPDREFHSKDISNAIQKAKHHARMIPGNEPSNDASNLLKQINTMRGDDPLWFVECFTENNFLFRIFWMNPKQINLWMKFSDVVICDTTFGTNRYNMSLMLFIGVDRRNHSWLLGQALTCDEREESFNWIMSCLKKATSNISPRIIFTDADAALHNAIKTQFPDSQLASCIFHIKQNLKKHIRPKIQSEYSNFIIEFNNARNALNKQEFYTRWEALLHKYPSSQPYLHNNLYPLHYSWAKCFINRIFNAGMQSTQQVKGMNSVLKRLIDLHSTLCELFHDIEKRIKTENFKDEVTAWNDTQYNNTLNSTKKFFPNIETELAKYLFPEIYTLQYQQIKDSFMYDVQLFEDYTAISDDFEETSIDAKECNLESLLEDVAVLKDGSHLCTCLYIISHGLVCRHFFRILRASNNAKFNMALIASRWYKDDISNNIEISNNSSACNFSYIQQIRNTIRPQPNSKEHLSKRKRYGKIYGLARHVIQLAVDNDDQEPTQWMEQYIKTMEQQLE</sequence>
<dbReference type="Pfam" id="PF03101">
    <property type="entry name" value="FAR1"/>
    <property type="match status" value="1"/>
</dbReference>
<dbReference type="Pfam" id="PF10551">
    <property type="entry name" value="MULE"/>
    <property type="match status" value="1"/>
</dbReference>
<protein>
    <submittedName>
        <fullName evidence="3">Protein FAR1-related sequence 5-like</fullName>
    </submittedName>
</protein>
<accession>A0A8H3QU42</accession>
<keyword evidence="1" id="KW-0862">Zinc</keyword>
<feature type="domain" description="SWIM-type" evidence="2">
    <location>
        <begin position="601"/>
        <end position="636"/>
    </location>
</feature>
<name>A0A8H3QU42_9GLOM</name>
<evidence type="ECO:0000256" key="1">
    <source>
        <dbReference type="PROSITE-ProRule" id="PRU00325"/>
    </source>
</evidence>
<reference evidence="3" key="1">
    <citation type="submission" date="2019-10" db="EMBL/GenBank/DDBJ databases">
        <title>Conservation and host-specific expression of non-tandemly repeated heterogenous ribosome RNA gene in arbuscular mycorrhizal fungi.</title>
        <authorList>
            <person name="Maeda T."/>
            <person name="Kobayashi Y."/>
            <person name="Nakagawa T."/>
            <person name="Ezawa T."/>
            <person name="Yamaguchi K."/>
            <person name="Bino T."/>
            <person name="Nishimoto Y."/>
            <person name="Shigenobu S."/>
            <person name="Kawaguchi M."/>
        </authorList>
    </citation>
    <scope>NUCLEOTIDE SEQUENCE</scope>
    <source>
        <strain evidence="3">HR1</strain>
    </source>
</reference>
<dbReference type="PANTHER" id="PTHR47718:SF6">
    <property type="entry name" value="PROTEIN FAR1-RELATED SEQUENCE"/>
    <property type="match status" value="1"/>
</dbReference>
<evidence type="ECO:0000313" key="3">
    <source>
        <dbReference type="EMBL" id="GES92268.1"/>
    </source>
</evidence>
<dbReference type="PROSITE" id="PS50966">
    <property type="entry name" value="ZF_SWIM"/>
    <property type="match status" value="1"/>
</dbReference>
<dbReference type="InterPro" id="IPR007527">
    <property type="entry name" value="Znf_SWIM"/>
</dbReference>
<keyword evidence="1" id="KW-0479">Metal-binding</keyword>
<organism evidence="3 4">
    <name type="scientific">Rhizophagus clarus</name>
    <dbReference type="NCBI Taxonomy" id="94130"/>
    <lineage>
        <taxon>Eukaryota</taxon>
        <taxon>Fungi</taxon>
        <taxon>Fungi incertae sedis</taxon>
        <taxon>Mucoromycota</taxon>
        <taxon>Glomeromycotina</taxon>
        <taxon>Glomeromycetes</taxon>
        <taxon>Glomerales</taxon>
        <taxon>Glomeraceae</taxon>
        <taxon>Rhizophagus</taxon>
    </lineage>
</organism>
<gene>
    <name evidence="3" type="ORF">RCL2_001905500</name>
</gene>
<dbReference type="AlphaFoldDB" id="A0A8H3QU42"/>
<dbReference type="OrthoDB" id="2440185at2759"/>
<dbReference type="InterPro" id="IPR018289">
    <property type="entry name" value="MULE_transposase_dom"/>
</dbReference>
<dbReference type="GO" id="GO:0008270">
    <property type="term" value="F:zinc ion binding"/>
    <property type="evidence" value="ECO:0007669"/>
    <property type="project" value="UniProtKB-KW"/>
</dbReference>
<comment type="caution">
    <text evidence="3">The sequence shown here is derived from an EMBL/GenBank/DDBJ whole genome shotgun (WGS) entry which is preliminary data.</text>
</comment>
<proteinExistence type="predicted"/>